<organism evidence="1 2">
    <name type="scientific">Cronartium quercuum f. sp. fusiforme G11</name>
    <dbReference type="NCBI Taxonomy" id="708437"/>
    <lineage>
        <taxon>Eukaryota</taxon>
        <taxon>Fungi</taxon>
        <taxon>Dikarya</taxon>
        <taxon>Basidiomycota</taxon>
        <taxon>Pucciniomycotina</taxon>
        <taxon>Pucciniomycetes</taxon>
        <taxon>Pucciniales</taxon>
        <taxon>Coleosporiaceae</taxon>
        <taxon>Cronartium</taxon>
    </lineage>
</organism>
<proteinExistence type="predicted"/>
<dbReference type="AlphaFoldDB" id="A0A9P6N935"/>
<protein>
    <submittedName>
        <fullName evidence="1">Uncharacterized protein</fullName>
    </submittedName>
</protein>
<reference evidence="1" key="1">
    <citation type="submission" date="2013-11" db="EMBL/GenBank/DDBJ databases">
        <title>Genome sequence of the fusiform rust pathogen reveals effectors for host alternation and coevolution with pine.</title>
        <authorList>
            <consortium name="DOE Joint Genome Institute"/>
            <person name="Smith K."/>
            <person name="Pendleton A."/>
            <person name="Kubisiak T."/>
            <person name="Anderson C."/>
            <person name="Salamov A."/>
            <person name="Aerts A."/>
            <person name="Riley R."/>
            <person name="Clum A."/>
            <person name="Lindquist E."/>
            <person name="Ence D."/>
            <person name="Campbell M."/>
            <person name="Kronenberg Z."/>
            <person name="Feau N."/>
            <person name="Dhillon B."/>
            <person name="Hamelin R."/>
            <person name="Burleigh J."/>
            <person name="Smith J."/>
            <person name="Yandell M."/>
            <person name="Nelson C."/>
            <person name="Grigoriev I."/>
            <person name="Davis J."/>
        </authorList>
    </citation>
    <scope>NUCLEOTIDE SEQUENCE</scope>
    <source>
        <strain evidence="1">G11</strain>
    </source>
</reference>
<gene>
    <name evidence="1" type="ORF">CROQUDRAFT_242146</name>
</gene>
<accession>A0A9P6N935</accession>
<evidence type="ECO:0000313" key="1">
    <source>
        <dbReference type="EMBL" id="KAG0142230.1"/>
    </source>
</evidence>
<evidence type="ECO:0000313" key="2">
    <source>
        <dbReference type="Proteomes" id="UP000886653"/>
    </source>
</evidence>
<comment type="caution">
    <text evidence="1">The sequence shown here is derived from an EMBL/GenBank/DDBJ whole genome shotgun (WGS) entry which is preliminary data.</text>
</comment>
<dbReference type="Proteomes" id="UP000886653">
    <property type="component" value="Unassembled WGS sequence"/>
</dbReference>
<dbReference type="OrthoDB" id="2717295at2759"/>
<name>A0A9P6N935_9BASI</name>
<sequence length="109" mass="11916">MDSIGSRLSTRKTFLARSRGTEVFKAYKFTKPTSTGEVAPLYRADRSLATEKKEQAQLLPEGTSVVTTEADLSDVIIPDDRHLDPGLDAPLMSEPELEDVIRGLPNGKA</sequence>
<keyword evidence="2" id="KW-1185">Reference proteome</keyword>
<dbReference type="EMBL" id="MU167355">
    <property type="protein sequence ID" value="KAG0142230.1"/>
    <property type="molecule type" value="Genomic_DNA"/>
</dbReference>